<name>A0ABQ9JYV8_9CUCU</name>
<feature type="region of interest" description="Disordered" evidence="1">
    <location>
        <begin position="40"/>
        <end position="76"/>
    </location>
</feature>
<keyword evidence="3" id="KW-1185">Reference proteome</keyword>
<accession>A0ABQ9JYV8</accession>
<feature type="compositionally biased region" description="Polar residues" evidence="1">
    <location>
        <begin position="42"/>
        <end position="59"/>
    </location>
</feature>
<proteinExistence type="predicted"/>
<organism evidence="2 3">
    <name type="scientific">Molorchus minor</name>
    <dbReference type="NCBI Taxonomy" id="1323400"/>
    <lineage>
        <taxon>Eukaryota</taxon>
        <taxon>Metazoa</taxon>
        <taxon>Ecdysozoa</taxon>
        <taxon>Arthropoda</taxon>
        <taxon>Hexapoda</taxon>
        <taxon>Insecta</taxon>
        <taxon>Pterygota</taxon>
        <taxon>Neoptera</taxon>
        <taxon>Endopterygota</taxon>
        <taxon>Coleoptera</taxon>
        <taxon>Polyphaga</taxon>
        <taxon>Cucujiformia</taxon>
        <taxon>Chrysomeloidea</taxon>
        <taxon>Cerambycidae</taxon>
        <taxon>Lamiinae</taxon>
        <taxon>Monochamini</taxon>
        <taxon>Molorchus</taxon>
    </lineage>
</organism>
<gene>
    <name evidence="2" type="ORF">NQ317_012027</name>
</gene>
<reference evidence="2" key="1">
    <citation type="journal article" date="2023" name="Insect Mol. Biol.">
        <title>Genome sequencing provides insights into the evolution of gene families encoding plant cell wall-degrading enzymes in longhorned beetles.</title>
        <authorList>
            <person name="Shin N.R."/>
            <person name="Okamura Y."/>
            <person name="Kirsch R."/>
            <person name="Pauchet Y."/>
        </authorList>
    </citation>
    <scope>NUCLEOTIDE SEQUENCE</scope>
    <source>
        <tissue evidence="2">Midgut</tissue>
    </source>
</reference>
<sequence length="86" mass="9433">MSGFDENPFGEPTIDNPFADPSVQQVARSTNAQIRVDDYNPFDNQAQSQKPVTYGQPSSGPAIMQPTEEPPAYTADNRFNLSLSLL</sequence>
<dbReference type="Proteomes" id="UP001162164">
    <property type="component" value="Unassembled WGS sequence"/>
</dbReference>
<evidence type="ECO:0000256" key="1">
    <source>
        <dbReference type="SAM" id="MobiDB-lite"/>
    </source>
</evidence>
<dbReference type="EMBL" id="JAPWTJ010000071">
    <property type="protein sequence ID" value="KAJ8983536.1"/>
    <property type="molecule type" value="Genomic_DNA"/>
</dbReference>
<protein>
    <recommendedName>
        <fullName evidence="4">Secretory carrier-associated membrane protein</fullName>
    </recommendedName>
</protein>
<evidence type="ECO:0000313" key="3">
    <source>
        <dbReference type="Proteomes" id="UP001162164"/>
    </source>
</evidence>
<evidence type="ECO:0000313" key="2">
    <source>
        <dbReference type="EMBL" id="KAJ8983536.1"/>
    </source>
</evidence>
<evidence type="ECO:0008006" key="4">
    <source>
        <dbReference type="Google" id="ProtNLM"/>
    </source>
</evidence>
<feature type="region of interest" description="Disordered" evidence="1">
    <location>
        <begin position="1"/>
        <end position="20"/>
    </location>
</feature>
<comment type="caution">
    <text evidence="2">The sequence shown here is derived from an EMBL/GenBank/DDBJ whole genome shotgun (WGS) entry which is preliminary data.</text>
</comment>